<dbReference type="GO" id="GO:0045944">
    <property type="term" value="P:positive regulation of transcription by RNA polymerase II"/>
    <property type="evidence" value="ECO:0007669"/>
    <property type="project" value="TreeGrafter"/>
</dbReference>
<evidence type="ECO:0000256" key="1">
    <source>
        <dbReference type="ARBA" id="ARBA00004123"/>
    </source>
</evidence>
<keyword evidence="4" id="KW-0804">Transcription</keyword>
<keyword evidence="2" id="KW-0805">Transcription regulation</keyword>
<sequence length="713" mass="78457">MRRHSSSVVSTAANNGNHLASPRPDAGDLPSTVANNTTIPSPISIEHGADHLPVDQPQRTQQQQQHSARATSAQSSRNSPEPSQNDQQGHYVGPASGASFLLRIQRKLLRQQTGLLMQSSTSTDQSSSIFTFGDLPLPEADEMDHAGFFVLPPQQDAEALLARYFDFAAATHRFLHRPTVEGWLAELYETNGAMRDSKAAARSRLALLFMVFAQAGNYRAAGMTGREYSSASFFSAAERQLSAEKGEIRLTSVQARLAQCLWLLGQSRINHCWSLFGTTAHLVLALGMHRKRRMDSAHSVDYIDLECRKRTFWCAYNLDTYLSAALGRPRTFHDEDIDQEFPTCVNDSDLHLRHMHPSPIKSQSLMSGCIAHMRFSRILANILRDLYGIRPPSTSDRYRLAAKYNDALNNWRASVAYLLDTDGVDPSLFLPIFLRQRNVLNLAFWHAQILVHRPFLLSNFAGLSSYNNLHHQHRPNGRDSSDGGGGGKLAYHVQCCLDAATNIVRVVDELTRSGQIYSTFWFTHYFAFCAVVVLYVHTIQQQQRRLPPSTTDNEQPSSHYRAASRCHDQISRIATKGSLAERYGVVLQELRMELLRHGSVDGGGGGNGNVGGVQRQREIDVGMAVPVVAPPVLAQPVFQQQQQDGLGLDGLQQQQGIEAFAEASPSSSIGAQMTGWGQFDSLVVGGIGSLESLLADSAAGWDLDLGGELGGIA</sequence>
<dbReference type="EMBL" id="LAQI01000059">
    <property type="protein sequence ID" value="KKY24426.1"/>
    <property type="molecule type" value="Genomic_DNA"/>
</dbReference>
<keyword evidence="7" id="KW-0472">Membrane</keyword>
<evidence type="ECO:0000256" key="5">
    <source>
        <dbReference type="ARBA" id="ARBA00023242"/>
    </source>
</evidence>
<dbReference type="GO" id="GO:0008270">
    <property type="term" value="F:zinc ion binding"/>
    <property type="evidence" value="ECO:0007669"/>
    <property type="project" value="InterPro"/>
</dbReference>
<dbReference type="GO" id="GO:0043565">
    <property type="term" value="F:sequence-specific DNA binding"/>
    <property type="evidence" value="ECO:0007669"/>
    <property type="project" value="TreeGrafter"/>
</dbReference>
<accession>A0A0G2EQM1</accession>
<name>A0A0G2EQM1_9PEZI</name>
<feature type="compositionally biased region" description="Polar residues" evidence="6">
    <location>
        <begin position="32"/>
        <end position="41"/>
    </location>
</feature>
<dbReference type="GO" id="GO:0005634">
    <property type="term" value="C:nucleus"/>
    <property type="evidence" value="ECO:0007669"/>
    <property type="project" value="UniProtKB-SubCell"/>
</dbReference>
<dbReference type="PANTHER" id="PTHR47540">
    <property type="entry name" value="THIAMINE REPRESSIBLE GENES REGULATORY PROTEIN THI5"/>
    <property type="match status" value="1"/>
</dbReference>
<keyword evidence="7" id="KW-0812">Transmembrane</keyword>
<evidence type="ECO:0000256" key="3">
    <source>
        <dbReference type="ARBA" id="ARBA00023125"/>
    </source>
</evidence>
<keyword evidence="7" id="KW-1133">Transmembrane helix</keyword>
<evidence type="ECO:0000256" key="7">
    <source>
        <dbReference type="SAM" id="Phobius"/>
    </source>
</evidence>
<proteinExistence type="predicted"/>
<evidence type="ECO:0000313" key="9">
    <source>
        <dbReference type="EMBL" id="KKY24426.1"/>
    </source>
</evidence>
<evidence type="ECO:0000259" key="8">
    <source>
        <dbReference type="SMART" id="SM00906"/>
    </source>
</evidence>
<gene>
    <name evidence="9" type="ORF">UCDDS831_g02469</name>
</gene>
<feature type="compositionally biased region" description="Low complexity" evidence="6">
    <location>
        <begin position="58"/>
        <end position="77"/>
    </location>
</feature>
<dbReference type="Pfam" id="PF04082">
    <property type="entry name" value="Fungal_trans"/>
    <property type="match status" value="1"/>
</dbReference>
<reference evidence="9 10" key="1">
    <citation type="submission" date="2015-03" db="EMBL/GenBank/DDBJ databases">
        <authorList>
            <person name="Morales-Cruz A."/>
            <person name="Amrine K.C."/>
            <person name="Cantu D."/>
        </authorList>
    </citation>
    <scope>NUCLEOTIDE SEQUENCE [LARGE SCALE GENOMIC DNA]</scope>
    <source>
        <strain evidence="9">DS831</strain>
    </source>
</reference>
<evidence type="ECO:0000256" key="6">
    <source>
        <dbReference type="SAM" id="MobiDB-lite"/>
    </source>
</evidence>
<comment type="caution">
    <text evidence="9">The sequence shown here is derived from an EMBL/GenBank/DDBJ whole genome shotgun (WGS) entry which is preliminary data.</text>
</comment>
<dbReference type="PANTHER" id="PTHR47540:SF3">
    <property type="entry name" value="ZN(II)2CYS6 TRANSCRIPTION FACTOR (EUROFUNG)"/>
    <property type="match status" value="1"/>
</dbReference>
<feature type="region of interest" description="Disordered" evidence="6">
    <location>
        <begin position="1"/>
        <end position="94"/>
    </location>
</feature>
<feature type="compositionally biased region" description="Polar residues" evidence="6">
    <location>
        <begin position="1"/>
        <end position="18"/>
    </location>
</feature>
<keyword evidence="3" id="KW-0238">DNA-binding</keyword>
<keyword evidence="5" id="KW-0539">Nucleus</keyword>
<dbReference type="SMART" id="SM00906">
    <property type="entry name" value="Fungal_trans"/>
    <property type="match status" value="1"/>
</dbReference>
<dbReference type="InterPro" id="IPR007219">
    <property type="entry name" value="XnlR_reg_dom"/>
</dbReference>
<evidence type="ECO:0000313" key="10">
    <source>
        <dbReference type="Proteomes" id="UP000034182"/>
    </source>
</evidence>
<reference evidence="9 10" key="2">
    <citation type="submission" date="2015-05" db="EMBL/GenBank/DDBJ databases">
        <title>Distinctive expansion of gene families associated with plant cell wall degradation and secondary metabolism in the genomes of grapevine trunk pathogens.</title>
        <authorList>
            <person name="Lawrence D.P."/>
            <person name="Travadon R."/>
            <person name="Rolshausen P.E."/>
            <person name="Baumgartner K."/>
        </authorList>
    </citation>
    <scope>NUCLEOTIDE SEQUENCE [LARGE SCALE GENOMIC DNA]</scope>
    <source>
        <strain evidence="9">DS831</strain>
    </source>
</reference>
<protein>
    <submittedName>
        <fullName evidence="9">Putative finger protein</fullName>
    </submittedName>
</protein>
<dbReference type="CDD" id="cd12148">
    <property type="entry name" value="fungal_TF_MHR"/>
    <property type="match status" value="1"/>
</dbReference>
<evidence type="ECO:0000256" key="4">
    <source>
        <dbReference type="ARBA" id="ARBA00023163"/>
    </source>
</evidence>
<evidence type="ECO:0000256" key="2">
    <source>
        <dbReference type="ARBA" id="ARBA00023015"/>
    </source>
</evidence>
<dbReference type="Proteomes" id="UP000034182">
    <property type="component" value="Unassembled WGS sequence"/>
</dbReference>
<organism evidence="9 10">
    <name type="scientific">Diplodia seriata</name>
    <dbReference type="NCBI Taxonomy" id="420778"/>
    <lineage>
        <taxon>Eukaryota</taxon>
        <taxon>Fungi</taxon>
        <taxon>Dikarya</taxon>
        <taxon>Ascomycota</taxon>
        <taxon>Pezizomycotina</taxon>
        <taxon>Dothideomycetes</taxon>
        <taxon>Dothideomycetes incertae sedis</taxon>
        <taxon>Botryosphaeriales</taxon>
        <taxon>Botryosphaeriaceae</taxon>
        <taxon>Diplodia</taxon>
    </lineage>
</organism>
<dbReference type="InterPro" id="IPR051711">
    <property type="entry name" value="Stress_Response_Reg"/>
</dbReference>
<feature type="compositionally biased region" description="Polar residues" evidence="6">
    <location>
        <begin position="78"/>
        <end position="88"/>
    </location>
</feature>
<dbReference type="GO" id="GO:0006351">
    <property type="term" value="P:DNA-templated transcription"/>
    <property type="evidence" value="ECO:0007669"/>
    <property type="project" value="InterPro"/>
</dbReference>
<comment type="subcellular location">
    <subcellularLocation>
        <location evidence="1">Nucleus</location>
    </subcellularLocation>
</comment>
<feature type="domain" description="Xylanolytic transcriptional activator regulatory" evidence="8">
    <location>
        <begin position="272"/>
        <end position="348"/>
    </location>
</feature>
<feature type="transmembrane region" description="Helical" evidence="7">
    <location>
        <begin position="516"/>
        <end position="536"/>
    </location>
</feature>
<dbReference type="AlphaFoldDB" id="A0A0G2EQM1"/>